<dbReference type="InterPro" id="IPR036721">
    <property type="entry name" value="RCK_C_sf"/>
</dbReference>
<feature type="transmembrane region" description="Helical" evidence="10">
    <location>
        <begin position="93"/>
        <end position="113"/>
    </location>
</feature>
<reference evidence="13" key="1">
    <citation type="submission" date="2016-01" db="EMBL/GenBank/DDBJ databases">
        <authorList>
            <person name="Mitreva M."/>
            <person name="Pepin K.H."/>
            <person name="Mihindukulasuriya K.A."/>
            <person name="Fulton R."/>
            <person name="Fronick C."/>
            <person name="O'Laughlin M."/>
            <person name="Miner T."/>
            <person name="Herter B."/>
            <person name="Rosa B.A."/>
            <person name="Cordes M."/>
            <person name="Tomlinson C."/>
            <person name="Wollam A."/>
            <person name="Palsikar V.B."/>
            <person name="Mardis E.R."/>
            <person name="Wilson R.K."/>
        </authorList>
    </citation>
    <scope>NUCLEOTIDE SEQUENCE [LARGE SCALE GENOMIC DNA]</scope>
    <source>
        <strain evidence="13">KA00683</strain>
    </source>
</reference>
<evidence type="ECO:0000256" key="4">
    <source>
        <dbReference type="ARBA" id="ARBA00022475"/>
    </source>
</evidence>
<sequence>MDHAPVAFEPYLLVGSFLMLAGIIAGKVGTRFGVPALLLFLITGMLFGSAGLGIQYNDTNKTQFVGMIALTVILFFGGFETKLKEMRTVLGPGIMLSTVGVILTTLCLGGFFYGMDLIGWAPVHFTFPIALLLAATMSSTDSASVFALLRSKNMHLKEGLRPILELESGSNDPMAYMLTIALIQYITGGTDGSWGSILVTFLLQFSVGGLMGYIFGRITPAILNKANIGNGALYPILLLCFVFLTFSSTSLLHGNGYLAVYIMGVLVGNKKLVHKKSIETFFDGLTWLLQISLFIILGLFVDAQSLLPITGFAVLAGLFMIFVARPLAVQLSLIFFPSISMRGRSFLSWVGLRGAVPIIFATYPMMSQVEGAETLFNIVYVITLLSLLIQGSTLPAVARFLGLDEEVKVKVSHFGVEIPQYTGAKMVERTVTSKMLREGNKLMELDLKEEELVILVRRGENYMVPKGKLELEVGDILLIVYEQNTQQSA</sequence>
<dbReference type="GO" id="GO:0005886">
    <property type="term" value="C:plasma membrane"/>
    <property type="evidence" value="ECO:0007669"/>
    <property type="project" value="UniProtKB-SubCell"/>
</dbReference>
<dbReference type="RefSeq" id="WP_060934901.1">
    <property type="nucleotide sequence ID" value="NZ_KQ960414.1"/>
</dbReference>
<evidence type="ECO:0000259" key="11">
    <source>
        <dbReference type="PROSITE" id="PS51202"/>
    </source>
</evidence>
<keyword evidence="5" id="KW-0630">Potassium</keyword>
<dbReference type="GO" id="GO:0008324">
    <property type="term" value="F:monoatomic cation transmembrane transporter activity"/>
    <property type="evidence" value="ECO:0007669"/>
    <property type="project" value="InterPro"/>
</dbReference>
<feature type="transmembrane region" description="Helical" evidence="10">
    <location>
        <begin position="306"/>
        <end position="325"/>
    </location>
</feature>
<feature type="transmembrane region" description="Helical" evidence="10">
    <location>
        <begin position="378"/>
        <end position="401"/>
    </location>
</feature>
<keyword evidence="13" id="KW-1185">Reference proteome</keyword>
<comment type="caution">
    <text evidence="12">The sequence shown here is derived from an EMBL/GenBank/DDBJ whole genome shotgun (WGS) entry which is preliminary data.</text>
</comment>
<keyword evidence="4" id="KW-1003">Cell membrane</keyword>
<keyword evidence="6 10" id="KW-0812">Transmembrane</keyword>
<dbReference type="Gene3D" id="1.20.1530.20">
    <property type="match status" value="1"/>
</dbReference>
<feature type="transmembrane region" description="Helical" evidence="10">
    <location>
        <begin position="125"/>
        <end position="149"/>
    </location>
</feature>
<dbReference type="SUPFAM" id="SSF116726">
    <property type="entry name" value="TrkA C-terminal domain-like"/>
    <property type="match status" value="1"/>
</dbReference>
<evidence type="ECO:0000256" key="8">
    <source>
        <dbReference type="ARBA" id="ARBA00023065"/>
    </source>
</evidence>
<dbReference type="InterPro" id="IPR006153">
    <property type="entry name" value="Cation/H_exchanger_TM"/>
</dbReference>
<feature type="transmembrane region" description="Helical" evidence="10">
    <location>
        <begin position="62"/>
        <end position="81"/>
    </location>
</feature>
<dbReference type="PANTHER" id="PTHR32507:SF7">
    <property type="entry name" value="K(+)_H(+) ANTIPORTER NHAP2"/>
    <property type="match status" value="1"/>
</dbReference>
<gene>
    <name evidence="12" type="ORF">HMPREF3185_00358</name>
</gene>
<dbReference type="GO" id="GO:1902600">
    <property type="term" value="P:proton transmembrane transport"/>
    <property type="evidence" value="ECO:0007669"/>
    <property type="project" value="InterPro"/>
</dbReference>
<dbReference type="GO" id="GO:0006813">
    <property type="term" value="P:potassium ion transport"/>
    <property type="evidence" value="ECO:0007669"/>
    <property type="project" value="UniProtKB-KW"/>
</dbReference>
<evidence type="ECO:0000313" key="13">
    <source>
        <dbReference type="Proteomes" id="UP000070224"/>
    </source>
</evidence>
<evidence type="ECO:0000256" key="7">
    <source>
        <dbReference type="ARBA" id="ARBA00022989"/>
    </source>
</evidence>
<feature type="transmembrane region" description="Helical" evidence="10">
    <location>
        <begin position="193"/>
        <end position="216"/>
    </location>
</feature>
<dbReference type="AlphaFoldDB" id="A0A134BD94"/>
<keyword evidence="7 10" id="KW-1133">Transmembrane helix</keyword>
<evidence type="ECO:0000256" key="6">
    <source>
        <dbReference type="ARBA" id="ARBA00022692"/>
    </source>
</evidence>
<evidence type="ECO:0000256" key="3">
    <source>
        <dbReference type="ARBA" id="ARBA00022449"/>
    </source>
</evidence>
<dbReference type="STRING" id="322095.HMPREF3185_00358"/>
<keyword evidence="2" id="KW-0813">Transport</keyword>
<feature type="transmembrane region" description="Helical" evidence="10">
    <location>
        <begin position="346"/>
        <end position="366"/>
    </location>
</feature>
<protein>
    <submittedName>
        <fullName evidence="12">Potassium/proton antiporter</fullName>
    </submittedName>
</protein>
<evidence type="ECO:0000256" key="2">
    <source>
        <dbReference type="ARBA" id="ARBA00022448"/>
    </source>
</evidence>
<evidence type="ECO:0000256" key="1">
    <source>
        <dbReference type="ARBA" id="ARBA00004651"/>
    </source>
</evidence>
<dbReference type="EMBL" id="LSDK01000023">
    <property type="protein sequence ID" value="KXB77888.1"/>
    <property type="molecule type" value="Genomic_DNA"/>
</dbReference>
<evidence type="ECO:0000256" key="5">
    <source>
        <dbReference type="ARBA" id="ARBA00022538"/>
    </source>
</evidence>
<evidence type="ECO:0000256" key="10">
    <source>
        <dbReference type="SAM" id="Phobius"/>
    </source>
</evidence>
<dbReference type="Gene3D" id="3.30.70.1450">
    <property type="entry name" value="Regulator of K+ conductance, C-terminal domain"/>
    <property type="match status" value="1"/>
</dbReference>
<dbReference type="InterPro" id="IPR038770">
    <property type="entry name" value="Na+/solute_symporter_sf"/>
</dbReference>
<evidence type="ECO:0000256" key="9">
    <source>
        <dbReference type="ARBA" id="ARBA00023136"/>
    </source>
</evidence>
<feature type="transmembrane region" description="Helical" evidence="10">
    <location>
        <begin position="6"/>
        <end position="25"/>
    </location>
</feature>
<keyword evidence="9 10" id="KW-0472">Membrane</keyword>
<organism evidence="12 13">
    <name type="scientific">Porphyromonas somerae</name>
    <dbReference type="NCBI Taxonomy" id="322095"/>
    <lineage>
        <taxon>Bacteria</taxon>
        <taxon>Pseudomonadati</taxon>
        <taxon>Bacteroidota</taxon>
        <taxon>Bacteroidia</taxon>
        <taxon>Bacteroidales</taxon>
        <taxon>Porphyromonadaceae</taxon>
        <taxon>Porphyromonas</taxon>
    </lineage>
</organism>
<dbReference type="NCBIfam" id="NF003716">
    <property type="entry name" value="PRK05326.1-3"/>
    <property type="match status" value="1"/>
</dbReference>
<dbReference type="PANTHER" id="PTHR32507">
    <property type="entry name" value="NA(+)/H(+) ANTIPORTER 1"/>
    <property type="match status" value="1"/>
</dbReference>
<dbReference type="PATRIC" id="fig|322095.3.peg.354"/>
<evidence type="ECO:0000313" key="12">
    <source>
        <dbReference type="EMBL" id="KXB77888.1"/>
    </source>
</evidence>
<dbReference type="InterPro" id="IPR006037">
    <property type="entry name" value="RCK_C"/>
</dbReference>
<dbReference type="PROSITE" id="PS51202">
    <property type="entry name" value="RCK_C"/>
    <property type="match status" value="1"/>
</dbReference>
<dbReference type="Proteomes" id="UP000070224">
    <property type="component" value="Unassembled WGS sequence"/>
</dbReference>
<keyword evidence="8" id="KW-0406">Ion transport</keyword>
<feature type="transmembrane region" description="Helical" evidence="10">
    <location>
        <begin position="37"/>
        <end position="56"/>
    </location>
</feature>
<dbReference type="OrthoDB" id="9810759at2"/>
<feature type="transmembrane region" description="Helical" evidence="10">
    <location>
        <begin position="228"/>
        <end position="246"/>
    </location>
</feature>
<dbReference type="Pfam" id="PF00999">
    <property type="entry name" value="Na_H_Exchanger"/>
    <property type="match status" value="1"/>
</dbReference>
<proteinExistence type="predicted"/>
<feature type="domain" description="RCK C-terminal" evidence="11">
    <location>
        <begin position="413"/>
        <end position="489"/>
    </location>
</feature>
<accession>A0A134BD94</accession>
<dbReference type="NCBIfam" id="NF003715">
    <property type="entry name" value="PRK05326.1-2"/>
    <property type="match status" value="1"/>
</dbReference>
<name>A0A134BD94_9PORP</name>
<keyword evidence="3" id="KW-0050">Antiport</keyword>
<keyword evidence="5" id="KW-0633">Potassium transport</keyword>
<feature type="transmembrane region" description="Helical" evidence="10">
    <location>
        <begin position="281"/>
        <end position="300"/>
    </location>
</feature>
<comment type="subcellular location">
    <subcellularLocation>
        <location evidence="1">Cell membrane</location>
        <topology evidence="1">Multi-pass membrane protein</topology>
    </subcellularLocation>
</comment>
<dbReference type="GO" id="GO:0015297">
    <property type="term" value="F:antiporter activity"/>
    <property type="evidence" value="ECO:0007669"/>
    <property type="project" value="UniProtKB-KW"/>
</dbReference>